<reference evidence="2" key="3">
    <citation type="submission" date="2020-12" db="UniProtKB">
        <authorList>
            <consortium name="EnsemblPlants"/>
        </authorList>
    </citation>
    <scope>IDENTIFICATION</scope>
</reference>
<dbReference type="EnsemblPlants" id="Pp3c3_33390V3.1">
    <property type="protein sequence ID" value="Pp3c3_33390V3.1"/>
    <property type="gene ID" value="Pp3c3_33390"/>
</dbReference>
<reference evidence="1 3" key="1">
    <citation type="journal article" date="2008" name="Science">
        <title>The Physcomitrella genome reveals evolutionary insights into the conquest of land by plants.</title>
        <authorList>
            <person name="Rensing S."/>
            <person name="Lang D."/>
            <person name="Zimmer A."/>
            <person name="Terry A."/>
            <person name="Salamov A."/>
            <person name="Shapiro H."/>
            <person name="Nishiyama T."/>
            <person name="Perroud P.-F."/>
            <person name="Lindquist E."/>
            <person name="Kamisugi Y."/>
            <person name="Tanahashi T."/>
            <person name="Sakakibara K."/>
            <person name="Fujita T."/>
            <person name="Oishi K."/>
            <person name="Shin-I T."/>
            <person name="Kuroki Y."/>
            <person name="Toyoda A."/>
            <person name="Suzuki Y."/>
            <person name="Hashimoto A."/>
            <person name="Yamaguchi K."/>
            <person name="Sugano A."/>
            <person name="Kohara Y."/>
            <person name="Fujiyama A."/>
            <person name="Anterola A."/>
            <person name="Aoki S."/>
            <person name="Ashton N."/>
            <person name="Barbazuk W.B."/>
            <person name="Barker E."/>
            <person name="Bennetzen J."/>
            <person name="Bezanilla M."/>
            <person name="Blankenship R."/>
            <person name="Cho S.H."/>
            <person name="Dutcher S."/>
            <person name="Estelle M."/>
            <person name="Fawcett J.A."/>
            <person name="Gundlach H."/>
            <person name="Hanada K."/>
            <person name="Heyl A."/>
            <person name="Hicks K.A."/>
            <person name="Hugh J."/>
            <person name="Lohr M."/>
            <person name="Mayer K."/>
            <person name="Melkozernov A."/>
            <person name="Murata T."/>
            <person name="Nelson D."/>
            <person name="Pils B."/>
            <person name="Prigge M."/>
            <person name="Reiss B."/>
            <person name="Renner T."/>
            <person name="Rombauts S."/>
            <person name="Rushton P."/>
            <person name="Sanderfoot A."/>
            <person name="Schween G."/>
            <person name="Shiu S.-H."/>
            <person name="Stueber K."/>
            <person name="Theodoulou F.L."/>
            <person name="Tu H."/>
            <person name="Van de Peer Y."/>
            <person name="Verrier P.J."/>
            <person name="Waters E."/>
            <person name="Wood A."/>
            <person name="Yang L."/>
            <person name="Cove D."/>
            <person name="Cuming A."/>
            <person name="Hasebe M."/>
            <person name="Lucas S."/>
            <person name="Mishler D.B."/>
            <person name="Reski R."/>
            <person name="Grigoriev I."/>
            <person name="Quatrano R.S."/>
            <person name="Boore J.L."/>
        </authorList>
    </citation>
    <scope>NUCLEOTIDE SEQUENCE [LARGE SCALE GENOMIC DNA]</scope>
    <source>
        <strain evidence="2 3">cv. Gransden 2004</strain>
    </source>
</reference>
<dbReference type="Proteomes" id="UP000006727">
    <property type="component" value="Chromosome 3"/>
</dbReference>
<keyword evidence="3" id="KW-1185">Reference proteome</keyword>
<sequence length="38" mass="4475">MPRMKTTAIQEEEEEEEKLTKKIRCLTWAFGDQLSCSN</sequence>
<evidence type="ECO:0000313" key="1">
    <source>
        <dbReference type="EMBL" id="PNR58332.1"/>
    </source>
</evidence>
<dbReference type="Gramene" id="Pp3c3_33390V3.1">
    <property type="protein sequence ID" value="Pp3c3_33390V3.1"/>
    <property type="gene ID" value="Pp3c3_33390"/>
</dbReference>
<reference evidence="1 3" key="2">
    <citation type="journal article" date="2018" name="Plant J.">
        <title>The Physcomitrella patens chromosome-scale assembly reveals moss genome structure and evolution.</title>
        <authorList>
            <person name="Lang D."/>
            <person name="Ullrich K.K."/>
            <person name="Murat F."/>
            <person name="Fuchs J."/>
            <person name="Jenkins J."/>
            <person name="Haas F.B."/>
            <person name="Piednoel M."/>
            <person name="Gundlach H."/>
            <person name="Van Bel M."/>
            <person name="Meyberg R."/>
            <person name="Vives C."/>
            <person name="Morata J."/>
            <person name="Symeonidi A."/>
            <person name="Hiss M."/>
            <person name="Muchero W."/>
            <person name="Kamisugi Y."/>
            <person name="Saleh O."/>
            <person name="Blanc G."/>
            <person name="Decker E.L."/>
            <person name="van Gessel N."/>
            <person name="Grimwood J."/>
            <person name="Hayes R.D."/>
            <person name="Graham S.W."/>
            <person name="Gunter L.E."/>
            <person name="McDaniel S.F."/>
            <person name="Hoernstein S.N.W."/>
            <person name="Larsson A."/>
            <person name="Li F.W."/>
            <person name="Perroud P.F."/>
            <person name="Phillips J."/>
            <person name="Ranjan P."/>
            <person name="Rokshar D.S."/>
            <person name="Rothfels C.J."/>
            <person name="Schneider L."/>
            <person name="Shu S."/>
            <person name="Stevenson D.W."/>
            <person name="Thummler F."/>
            <person name="Tillich M."/>
            <person name="Villarreal Aguilar J.C."/>
            <person name="Widiez T."/>
            <person name="Wong G.K."/>
            <person name="Wymore A."/>
            <person name="Zhang Y."/>
            <person name="Zimmer A.D."/>
            <person name="Quatrano R.S."/>
            <person name="Mayer K.F.X."/>
            <person name="Goodstein D."/>
            <person name="Casacuberta J.M."/>
            <person name="Vandepoele K."/>
            <person name="Reski R."/>
            <person name="Cuming A.C."/>
            <person name="Tuskan G.A."/>
            <person name="Maumus F."/>
            <person name="Salse J."/>
            <person name="Schmutz J."/>
            <person name="Rensing S.A."/>
        </authorList>
    </citation>
    <scope>NUCLEOTIDE SEQUENCE [LARGE SCALE GENOMIC DNA]</scope>
    <source>
        <strain evidence="2 3">cv. Gransden 2004</strain>
    </source>
</reference>
<dbReference type="EMBL" id="ABEU02000003">
    <property type="protein sequence ID" value="PNR58332.1"/>
    <property type="molecule type" value="Genomic_DNA"/>
</dbReference>
<gene>
    <name evidence="1" type="ORF">PHYPA_005327</name>
</gene>
<organism evidence="1">
    <name type="scientific">Physcomitrium patens</name>
    <name type="common">Spreading-leaved earth moss</name>
    <name type="synonym">Physcomitrella patens</name>
    <dbReference type="NCBI Taxonomy" id="3218"/>
    <lineage>
        <taxon>Eukaryota</taxon>
        <taxon>Viridiplantae</taxon>
        <taxon>Streptophyta</taxon>
        <taxon>Embryophyta</taxon>
        <taxon>Bryophyta</taxon>
        <taxon>Bryophytina</taxon>
        <taxon>Bryopsida</taxon>
        <taxon>Funariidae</taxon>
        <taxon>Funariales</taxon>
        <taxon>Funariaceae</taxon>
        <taxon>Physcomitrium</taxon>
    </lineage>
</organism>
<protein>
    <submittedName>
        <fullName evidence="1 2">Uncharacterized protein</fullName>
    </submittedName>
</protein>
<proteinExistence type="predicted"/>
<evidence type="ECO:0000313" key="3">
    <source>
        <dbReference type="Proteomes" id="UP000006727"/>
    </source>
</evidence>
<dbReference type="AlphaFoldDB" id="A0A2K1KX15"/>
<dbReference type="InParanoid" id="A0A2K1KX15"/>
<name>A0A2K1KX15_PHYPA</name>
<evidence type="ECO:0000313" key="2">
    <source>
        <dbReference type="EnsemblPlants" id="Pp3c3_33390V3.1"/>
    </source>
</evidence>
<accession>A0A2K1KX15</accession>